<dbReference type="Pfam" id="PF13521">
    <property type="entry name" value="AAA_28"/>
    <property type="match status" value="1"/>
</dbReference>
<dbReference type="SUPFAM" id="SSF52540">
    <property type="entry name" value="P-loop containing nucleoside triphosphate hydrolases"/>
    <property type="match status" value="1"/>
</dbReference>
<dbReference type="InterPro" id="IPR027417">
    <property type="entry name" value="P-loop_NTPase"/>
</dbReference>
<accession>A0A1I5AGL1</accession>
<evidence type="ECO:0000259" key="1">
    <source>
        <dbReference type="Pfam" id="PF13521"/>
    </source>
</evidence>
<proteinExistence type="predicted"/>
<sequence>MSFFSFLFNYDFYIQNLANLKIKKIVITGGPGTGKTSIINELKNRGYVCLDEISRQITLKAREDGIDQLFLTQPLLFSELLLKGREDQFNEANTQNESFVFLDRGIPDVLAYMDFIGDSYPEKFVESCKNHNYDLAFILKPWQDIFVSDSERYENFNQAIEIHDNLLKTYSKYGYKLLDVPFDTVENRTDFILNVVKNI</sequence>
<dbReference type="Proteomes" id="UP000198705">
    <property type="component" value="Unassembled WGS sequence"/>
</dbReference>
<dbReference type="AlphaFoldDB" id="A0A1I5AGL1"/>
<dbReference type="STRING" id="649333.SAMN04487989_10239"/>
<gene>
    <name evidence="2" type="ORF">SAMN04487989_10239</name>
</gene>
<dbReference type="Gene3D" id="3.40.50.300">
    <property type="entry name" value="P-loop containing nucleotide triphosphate hydrolases"/>
    <property type="match status" value="1"/>
</dbReference>
<dbReference type="EMBL" id="FOVN01000002">
    <property type="protein sequence ID" value="SFN61567.1"/>
    <property type="molecule type" value="Genomic_DNA"/>
</dbReference>
<evidence type="ECO:0000313" key="2">
    <source>
        <dbReference type="EMBL" id="SFN61567.1"/>
    </source>
</evidence>
<name>A0A1I5AGL1_9FLAO</name>
<organism evidence="2 3">
    <name type="scientific">Bizionia echini</name>
    <dbReference type="NCBI Taxonomy" id="649333"/>
    <lineage>
        <taxon>Bacteria</taxon>
        <taxon>Pseudomonadati</taxon>
        <taxon>Bacteroidota</taxon>
        <taxon>Flavobacteriia</taxon>
        <taxon>Flavobacteriales</taxon>
        <taxon>Flavobacteriaceae</taxon>
        <taxon>Bizionia</taxon>
    </lineage>
</organism>
<keyword evidence="3" id="KW-1185">Reference proteome</keyword>
<reference evidence="3" key="1">
    <citation type="submission" date="2016-10" db="EMBL/GenBank/DDBJ databases">
        <authorList>
            <person name="Varghese N."/>
            <person name="Submissions S."/>
        </authorList>
    </citation>
    <scope>NUCLEOTIDE SEQUENCE [LARGE SCALE GENOMIC DNA]</scope>
    <source>
        <strain evidence="3">DSM 23925</strain>
    </source>
</reference>
<evidence type="ECO:0000313" key="3">
    <source>
        <dbReference type="Proteomes" id="UP000198705"/>
    </source>
</evidence>
<dbReference type="InterPro" id="IPR038727">
    <property type="entry name" value="NadR/Ttd14_AAA_dom"/>
</dbReference>
<feature type="domain" description="NadR/Ttd14 AAA" evidence="1">
    <location>
        <begin position="24"/>
        <end position="188"/>
    </location>
</feature>
<protein>
    <submittedName>
        <fullName evidence="2">Predicted ATPase</fullName>
    </submittedName>
</protein>